<dbReference type="SMR" id="A2G4J4"/>
<evidence type="ECO:0000313" key="2">
    <source>
        <dbReference type="Proteomes" id="UP000001542"/>
    </source>
</evidence>
<protein>
    <submittedName>
        <fullName evidence="1">Uncharacterized protein</fullName>
    </submittedName>
</protein>
<gene>
    <name evidence="1" type="ORF">TVAG_089260</name>
</gene>
<dbReference type="InParanoid" id="A2G4J4"/>
<reference evidence="1" key="1">
    <citation type="submission" date="2006-10" db="EMBL/GenBank/DDBJ databases">
        <authorList>
            <person name="Amadeo P."/>
            <person name="Zhao Q."/>
            <person name="Wortman J."/>
            <person name="Fraser-Liggett C."/>
            <person name="Carlton J."/>
        </authorList>
    </citation>
    <scope>NUCLEOTIDE SEQUENCE</scope>
    <source>
        <strain evidence="1">G3</strain>
    </source>
</reference>
<dbReference type="VEuPathDB" id="TrichDB:TVAGG3_0819420"/>
<dbReference type="RefSeq" id="XP_001300848.1">
    <property type="nucleotide sequence ID" value="XM_001300847.1"/>
</dbReference>
<dbReference type="KEGG" id="tva:4745575"/>
<dbReference type="VEuPathDB" id="TrichDB:TVAG_089260"/>
<dbReference type="EMBL" id="DS114377">
    <property type="protein sequence ID" value="EAX87918.1"/>
    <property type="molecule type" value="Genomic_DNA"/>
</dbReference>
<accession>A2G4J4</accession>
<dbReference type="Proteomes" id="UP000001542">
    <property type="component" value="Unassembled WGS sequence"/>
</dbReference>
<proteinExistence type="predicted"/>
<keyword evidence="2" id="KW-1185">Reference proteome</keyword>
<name>A2G4J4_TRIV3</name>
<reference evidence="1" key="2">
    <citation type="journal article" date="2007" name="Science">
        <title>Draft genome sequence of the sexually transmitted pathogen Trichomonas vaginalis.</title>
        <authorList>
            <person name="Carlton J.M."/>
            <person name="Hirt R.P."/>
            <person name="Silva J.C."/>
            <person name="Delcher A.L."/>
            <person name="Schatz M."/>
            <person name="Zhao Q."/>
            <person name="Wortman J.R."/>
            <person name="Bidwell S.L."/>
            <person name="Alsmark U.C.M."/>
            <person name="Besteiro S."/>
            <person name="Sicheritz-Ponten T."/>
            <person name="Noel C.J."/>
            <person name="Dacks J.B."/>
            <person name="Foster P.G."/>
            <person name="Simillion C."/>
            <person name="Van de Peer Y."/>
            <person name="Miranda-Saavedra D."/>
            <person name="Barton G.J."/>
            <person name="Westrop G.D."/>
            <person name="Mueller S."/>
            <person name="Dessi D."/>
            <person name="Fiori P.L."/>
            <person name="Ren Q."/>
            <person name="Paulsen I."/>
            <person name="Zhang H."/>
            <person name="Bastida-Corcuera F.D."/>
            <person name="Simoes-Barbosa A."/>
            <person name="Brown M.T."/>
            <person name="Hayes R.D."/>
            <person name="Mukherjee M."/>
            <person name="Okumura C.Y."/>
            <person name="Schneider R."/>
            <person name="Smith A.J."/>
            <person name="Vanacova S."/>
            <person name="Villalvazo M."/>
            <person name="Haas B.J."/>
            <person name="Pertea M."/>
            <person name="Feldblyum T.V."/>
            <person name="Utterback T.R."/>
            <person name="Shu C.L."/>
            <person name="Osoegawa K."/>
            <person name="de Jong P.J."/>
            <person name="Hrdy I."/>
            <person name="Horvathova L."/>
            <person name="Zubacova Z."/>
            <person name="Dolezal P."/>
            <person name="Malik S.B."/>
            <person name="Logsdon J.M. Jr."/>
            <person name="Henze K."/>
            <person name="Gupta A."/>
            <person name="Wang C.C."/>
            <person name="Dunne R.L."/>
            <person name="Upcroft J.A."/>
            <person name="Upcroft P."/>
            <person name="White O."/>
            <person name="Salzberg S.L."/>
            <person name="Tang P."/>
            <person name="Chiu C.-H."/>
            <person name="Lee Y.-S."/>
            <person name="Embley T.M."/>
            <person name="Coombs G.H."/>
            <person name="Mottram J.C."/>
            <person name="Tachezy J."/>
            <person name="Fraser-Liggett C.M."/>
            <person name="Johnson P.J."/>
        </authorList>
    </citation>
    <scope>NUCLEOTIDE SEQUENCE [LARGE SCALE GENOMIC DNA]</scope>
    <source>
        <strain evidence="1">G3</strain>
    </source>
</reference>
<organism evidence="1 2">
    <name type="scientific">Trichomonas vaginalis (strain ATCC PRA-98 / G3)</name>
    <dbReference type="NCBI Taxonomy" id="412133"/>
    <lineage>
        <taxon>Eukaryota</taxon>
        <taxon>Metamonada</taxon>
        <taxon>Parabasalia</taxon>
        <taxon>Trichomonadida</taxon>
        <taxon>Trichomonadidae</taxon>
        <taxon>Trichomonas</taxon>
    </lineage>
</organism>
<sequence length="322" mass="37811">MDSLEAILHKIINDKDFRFDIFNLKADYDVYVKFPAECEKYNIFNNSFFLSMVEHLYNLDKDQSTTQLIVLFFKFIVEKVRFTPRLNLIQSKRIEKFGNPTNSLLHSTIASSVNKIMKSAHWNSDLQNTPDLFYSLAFLLPYLHECIKGIYIIIDNFVNLHNKFDENYLDKVSNALYLLYNSGSQNQEDVFTLTLRVMIAANGLPMYKLRSYFIEMYSDNSQYYDILIYDEIKDKIQNSIEEELPKIQFQSRQEIISIIDSLIKNSFPDLKLGDEEKKKISQKVDDLCSSNQKVREVELKLKILKALAWKDISKNLYSLVDV</sequence>
<evidence type="ECO:0000313" key="1">
    <source>
        <dbReference type="EMBL" id="EAX87918.1"/>
    </source>
</evidence>
<dbReference type="AlphaFoldDB" id="A2G4J4"/>